<dbReference type="PANTHER" id="PTHR41259:SF1">
    <property type="entry name" value="DOUBLE-STRAND BREAK REPAIR RAD50 ATPASE, PUTATIVE-RELATED"/>
    <property type="match status" value="1"/>
</dbReference>
<organism evidence="3 4">
    <name type="scientific">Corallococcus llansteffanensis</name>
    <dbReference type="NCBI Taxonomy" id="2316731"/>
    <lineage>
        <taxon>Bacteria</taxon>
        <taxon>Pseudomonadati</taxon>
        <taxon>Myxococcota</taxon>
        <taxon>Myxococcia</taxon>
        <taxon>Myxococcales</taxon>
        <taxon>Cystobacterineae</taxon>
        <taxon>Myxococcaceae</taxon>
        <taxon>Corallococcus</taxon>
    </lineage>
</organism>
<evidence type="ECO:0000259" key="2">
    <source>
        <dbReference type="Pfam" id="PF13514"/>
    </source>
</evidence>
<dbReference type="RefSeq" id="WP_147451626.1">
    <property type="nucleotide sequence ID" value="NZ_RAWB01000865.1"/>
</dbReference>
<name>A0A3A8NAL2_9BACT</name>
<dbReference type="Pfam" id="PF13514">
    <property type="entry name" value="AAA_27"/>
    <property type="match status" value="1"/>
</dbReference>
<protein>
    <submittedName>
        <fullName evidence="3">DNA repair protein Rad50</fullName>
    </submittedName>
</protein>
<dbReference type="SUPFAM" id="SSF52540">
    <property type="entry name" value="P-loop containing nucleoside triphosphate hydrolases"/>
    <property type="match status" value="1"/>
</dbReference>
<dbReference type="InterPro" id="IPR038734">
    <property type="entry name" value="YhaN_AAA"/>
</dbReference>
<gene>
    <name evidence="3" type="ORF">D7V93_41360</name>
</gene>
<comment type="caution">
    <text evidence="3">The sequence shown here is derived from an EMBL/GenBank/DDBJ whole genome shotgun (WGS) entry which is preliminary data.</text>
</comment>
<dbReference type="EMBL" id="RAWB01000865">
    <property type="protein sequence ID" value="RKH38195.1"/>
    <property type="molecule type" value="Genomic_DNA"/>
</dbReference>
<feature type="domain" description="YhaN AAA" evidence="2">
    <location>
        <begin position="6"/>
        <end position="205"/>
    </location>
</feature>
<dbReference type="AlphaFoldDB" id="A0A3A8NAL2"/>
<dbReference type="PANTHER" id="PTHR41259">
    <property type="entry name" value="DOUBLE-STRAND BREAK REPAIR RAD50 ATPASE, PUTATIVE-RELATED"/>
    <property type="match status" value="1"/>
</dbReference>
<feature type="non-terminal residue" evidence="3">
    <location>
        <position position="332"/>
    </location>
</feature>
<proteinExistence type="predicted"/>
<evidence type="ECO:0000256" key="1">
    <source>
        <dbReference type="SAM" id="Coils"/>
    </source>
</evidence>
<evidence type="ECO:0000313" key="4">
    <source>
        <dbReference type="Proteomes" id="UP000272888"/>
    </source>
</evidence>
<keyword evidence="4" id="KW-1185">Reference proteome</keyword>
<accession>A0A3A8NAL2</accession>
<feature type="coiled-coil region" evidence="1">
    <location>
        <begin position="184"/>
        <end position="248"/>
    </location>
</feature>
<sequence length="332" mass="36550">MKPGLRIDRFQVDGFGHFSGYSGAPGPGLTLLYGPNEAGKSTLLAFLRGVLFGFEKRGQPERYEPEGALFGGELSLDTAAGPLVVRRRVGKRASEGTLTVRTPEGQPLPETLLSQVLADVPRELFFEVFAFRLDELSSFQRLAQQRGVSEALFAAGMQGARRLPEAVERLRKDAEALYAPRGQKPELNRVLKELEDVQQALREAGDRPALYFSTRDRLAGCIAEGQALEVGQREAARALDRLTRLESALGDLAVLARDRAELSALPVLDAFPAGGETRLEDVLQRRKAYRAQQAQLHERLTPIEEARERLAAPWPVRERAEPLRAALATFAG</sequence>
<keyword evidence="1" id="KW-0175">Coiled coil</keyword>
<dbReference type="InterPro" id="IPR027417">
    <property type="entry name" value="P-loop_NTPase"/>
</dbReference>
<dbReference type="Proteomes" id="UP000272888">
    <property type="component" value="Unassembled WGS sequence"/>
</dbReference>
<evidence type="ECO:0000313" key="3">
    <source>
        <dbReference type="EMBL" id="RKH38195.1"/>
    </source>
</evidence>
<dbReference type="Gene3D" id="3.40.50.300">
    <property type="entry name" value="P-loop containing nucleotide triphosphate hydrolases"/>
    <property type="match status" value="1"/>
</dbReference>
<reference evidence="4" key="1">
    <citation type="submission" date="2018-09" db="EMBL/GenBank/DDBJ databases">
        <authorList>
            <person name="Livingstone P.G."/>
            <person name="Whitworth D.E."/>
        </authorList>
    </citation>
    <scope>NUCLEOTIDE SEQUENCE [LARGE SCALE GENOMIC DNA]</scope>
    <source>
        <strain evidence="4">CA051B</strain>
    </source>
</reference>